<gene>
    <name evidence="2" type="ORF">H8D24_04260</name>
</gene>
<dbReference type="AlphaFoldDB" id="A0A8J6PAT7"/>
<dbReference type="SUPFAM" id="SSF53300">
    <property type="entry name" value="vWA-like"/>
    <property type="match status" value="1"/>
</dbReference>
<dbReference type="PANTHER" id="PTHR41248">
    <property type="entry name" value="NORD PROTEIN"/>
    <property type="match status" value="1"/>
</dbReference>
<protein>
    <submittedName>
        <fullName evidence="2">VWA domain-containing protein</fullName>
    </submittedName>
</protein>
<dbReference type="SMART" id="SM00327">
    <property type="entry name" value="VWA"/>
    <property type="match status" value="1"/>
</dbReference>
<dbReference type="PROSITE" id="PS50234">
    <property type="entry name" value="VWFA"/>
    <property type="match status" value="1"/>
</dbReference>
<reference evidence="2 3" key="1">
    <citation type="submission" date="2020-08" db="EMBL/GenBank/DDBJ databases">
        <title>Bridging the membrane lipid divide: bacteria of the FCB group superphylum have the potential to synthesize archaeal ether lipids.</title>
        <authorList>
            <person name="Villanueva L."/>
            <person name="Von Meijenfeldt F.A.B."/>
            <person name="Westbye A.B."/>
            <person name="Yadav S."/>
            <person name="Hopmans E.C."/>
            <person name="Dutilh B.E."/>
            <person name="Sinninghe Damste J.S."/>
        </authorList>
    </citation>
    <scope>NUCLEOTIDE SEQUENCE [LARGE SCALE GENOMIC DNA]</scope>
    <source>
        <strain evidence="2">NIOZ-UU100</strain>
    </source>
</reference>
<organism evidence="2 3">
    <name type="scientific">Candidatus Thiopontia autotrophica</name>
    <dbReference type="NCBI Taxonomy" id="2841688"/>
    <lineage>
        <taxon>Bacteria</taxon>
        <taxon>Pseudomonadati</taxon>
        <taxon>Pseudomonadota</taxon>
        <taxon>Gammaproteobacteria</taxon>
        <taxon>Candidatus Thiopontia</taxon>
    </lineage>
</organism>
<feature type="domain" description="VWFA" evidence="1">
    <location>
        <begin position="557"/>
        <end position="719"/>
    </location>
</feature>
<proteinExistence type="predicted"/>
<name>A0A8J6PAT7_9GAMM</name>
<evidence type="ECO:0000313" key="3">
    <source>
        <dbReference type="Proteomes" id="UP000654401"/>
    </source>
</evidence>
<comment type="caution">
    <text evidence="2">The sequence shown here is derived from an EMBL/GenBank/DDBJ whole genome shotgun (WGS) entry which is preliminary data.</text>
</comment>
<dbReference type="EMBL" id="JACNFK010000024">
    <property type="protein sequence ID" value="MBC8519606.1"/>
    <property type="molecule type" value="Genomic_DNA"/>
</dbReference>
<dbReference type="InterPro" id="IPR036465">
    <property type="entry name" value="vWFA_dom_sf"/>
</dbReference>
<dbReference type="CDD" id="cd01454">
    <property type="entry name" value="vWA_norD_type"/>
    <property type="match status" value="1"/>
</dbReference>
<dbReference type="InterPro" id="IPR051928">
    <property type="entry name" value="NorD/CobT"/>
</dbReference>
<sequence>MEDLQTFREKLRCNFPIIDEHFEDFIRDALSHLSAEAIDTYLEGASTVCMIGRGVEPVLIFLEEMPEMADRVGEQFIGKTSDQVWIMSRSPNGNSIIPFLNSLNEVTRCLPTEEQMEEYFDLVNHLAEETASSIHGHHTTFPSPGLPEFLQQAPYLLHQVSVDGLANWADYGIKYYNNNPDRQKEYFALETADSKAMLMKERSGTLFIDSERELDLYMRAMWDDPEQLVPYSRGYNPYETQLPYYTADGIRIPDSYEPFNSIGGIDRYRALLAHIAAHRVWTESIIVDNFSPFQRHTIMMLEDCRVEYLLMQRYPGVRKLFMALHPAPVEGSCDHENESCIRHRTTMLSRAILDPKHGYQSEVVNDFANRFHEMMESGEHSTQKMGVLGSQFVAKTRRQADQLPNIRFTDTEVSYRDDNRHMWIYIEDGDDEEQFEENRKVSAEDEVDGLPPRHYKEWDYNTKSYRPDWVTLYEAKHAAGDASKIDELLEKHQGLVKRMKQILDLLKPQNYVRIRYQEEGSELDLDVAIRSLIDFKSGATPDPRINMDHRNDGRDIAVMLLIDLSESLNEKVAGSSQTILELCQEATSLLSWTIEQLGDAFAIAGFHSNSRHDVRYHHIKGFSEHWDDEVKARLAKMEAGFSTRMGGAIRHAAHYLKGQKADKKLLLILTDGEPSDVDVEDEQLLIHDTRKAVQEMDELGIYPYCISLDPNADDYVRDIFDNQFVVIDNVERLPEKLPALFASLTK</sequence>
<evidence type="ECO:0000313" key="2">
    <source>
        <dbReference type="EMBL" id="MBC8519606.1"/>
    </source>
</evidence>
<dbReference type="PANTHER" id="PTHR41248:SF1">
    <property type="entry name" value="NORD PROTEIN"/>
    <property type="match status" value="1"/>
</dbReference>
<dbReference type="InterPro" id="IPR002035">
    <property type="entry name" value="VWF_A"/>
</dbReference>
<dbReference type="Pfam" id="PF00092">
    <property type="entry name" value="VWA"/>
    <property type="match status" value="1"/>
</dbReference>
<evidence type="ECO:0000259" key="1">
    <source>
        <dbReference type="PROSITE" id="PS50234"/>
    </source>
</evidence>
<accession>A0A8J6PAT7</accession>
<dbReference type="Gene3D" id="3.40.50.410">
    <property type="entry name" value="von Willebrand factor, type A domain"/>
    <property type="match status" value="1"/>
</dbReference>
<dbReference type="Proteomes" id="UP000654401">
    <property type="component" value="Unassembled WGS sequence"/>
</dbReference>